<evidence type="ECO:0000313" key="3">
    <source>
        <dbReference type="Proteomes" id="UP001159042"/>
    </source>
</evidence>
<evidence type="ECO:0000256" key="1">
    <source>
        <dbReference type="SAM" id="Phobius"/>
    </source>
</evidence>
<keyword evidence="1" id="KW-0812">Transmembrane</keyword>
<sequence length="114" mass="12697">MLIQDVKDTGRENMNRPRMFLCVLPLIILLELISIFHLSSPIKLFSSSSNGGRRALLATISSFSFALSASFSSLELEWEWAMEEKASYSSLMASQSIDSIGLGSTAFILKKETW</sequence>
<dbReference type="Proteomes" id="UP001159042">
    <property type="component" value="Unassembled WGS sequence"/>
</dbReference>
<name>A0AAV8W2C7_9CUCU</name>
<comment type="caution">
    <text evidence="2">The sequence shown here is derived from an EMBL/GenBank/DDBJ whole genome shotgun (WGS) entry which is preliminary data.</text>
</comment>
<dbReference type="AlphaFoldDB" id="A0AAV8W2C7"/>
<feature type="transmembrane region" description="Helical" evidence="1">
    <location>
        <begin position="20"/>
        <end position="40"/>
    </location>
</feature>
<accession>A0AAV8W2C7</accession>
<evidence type="ECO:0000313" key="2">
    <source>
        <dbReference type="EMBL" id="KAJ8920302.1"/>
    </source>
</evidence>
<organism evidence="2 3">
    <name type="scientific">Exocentrus adspersus</name>
    <dbReference type="NCBI Taxonomy" id="1586481"/>
    <lineage>
        <taxon>Eukaryota</taxon>
        <taxon>Metazoa</taxon>
        <taxon>Ecdysozoa</taxon>
        <taxon>Arthropoda</taxon>
        <taxon>Hexapoda</taxon>
        <taxon>Insecta</taxon>
        <taxon>Pterygota</taxon>
        <taxon>Neoptera</taxon>
        <taxon>Endopterygota</taxon>
        <taxon>Coleoptera</taxon>
        <taxon>Polyphaga</taxon>
        <taxon>Cucujiformia</taxon>
        <taxon>Chrysomeloidea</taxon>
        <taxon>Cerambycidae</taxon>
        <taxon>Lamiinae</taxon>
        <taxon>Acanthocinini</taxon>
        <taxon>Exocentrus</taxon>
    </lineage>
</organism>
<keyword evidence="1" id="KW-1133">Transmembrane helix</keyword>
<reference evidence="2 3" key="1">
    <citation type="journal article" date="2023" name="Insect Mol. Biol.">
        <title>Genome sequencing provides insights into the evolution of gene families encoding plant cell wall-degrading enzymes in longhorned beetles.</title>
        <authorList>
            <person name="Shin N.R."/>
            <person name="Okamura Y."/>
            <person name="Kirsch R."/>
            <person name="Pauchet Y."/>
        </authorList>
    </citation>
    <scope>NUCLEOTIDE SEQUENCE [LARGE SCALE GENOMIC DNA]</scope>
    <source>
        <strain evidence="2">EAD_L_NR</strain>
    </source>
</reference>
<proteinExistence type="predicted"/>
<gene>
    <name evidence="2" type="ORF">NQ315_011963</name>
</gene>
<dbReference type="EMBL" id="JANEYG010000015">
    <property type="protein sequence ID" value="KAJ8920302.1"/>
    <property type="molecule type" value="Genomic_DNA"/>
</dbReference>
<keyword evidence="3" id="KW-1185">Reference proteome</keyword>
<keyword evidence="1" id="KW-0472">Membrane</keyword>
<protein>
    <submittedName>
        <fullName evidence="2">Uncharacterized protein</fullName>
    </submittedName>
</protein>